<gene>
    <name evidence="5" type="ordered locus">A9601_16271</name>
</gene>
<dbReference type="AlphaFoldDB" id="A2BSZ9"/>
<evidence type="ECO:0008006" key="7">
    <source>
        <dbReference type="Google" id="ProtNLM"/>
    </source>
</evidence>
<dbReference type="OrthoDB" id="9793939at2"/>
<name>A2BSZ9_PROMS</name>
<dbReference type="InterPro" id="IPR003715">
    <property type="entry name" value="Poly_export_N"/>
</dbReference>
<dbReference type="InterPro" id="IPR019554">
    <property type="entry name" value="Soluble_ligand-bd"/>
</dbReference>
<organism evidence="5 6">
    <name type="scientific">Prochlorococcus marinus (strain AS9601)</name>
    <dbReference type="NCBI Taxonomy" id="146891"/>
    <lineage>
        <taxon>Bacteria</taxon>
        <taxon>Bacillati</taxon>
        <taxon>Cyanobacteriota</taxon>
        <taxon>Cyanophyceae</taxon>
        <taxon>Synechococcales</taxon>
        <taxon>Prochlorococcaceae</taxon>
        <taxon>Prochlorococcus</taxon>
    </lineage>
</organism>
<accession>A2BSZ9</accession>
<sequence>MFLTYQKETKKNFSKLLSFRSNLNFLFIVNFLISIFIFDLANADSDDATLKINTELVVDYLESKGEIEVLNLDSEVIELIPEYAKKRTEIDIDYLDPKNELEDYIVDTGDSLLITFKNKPRGLGLIEWEYDPESISYLNPRNDLRNYKLDEGDTISIRFLNTPELNGNHTIDQEGEIYISLLKSIYIKGLNIYQLKNLLEKKYKEFLIDPKIDIKISRFRFIGSGIYSINNEGELMLPLLKETYVRGLTTNEISNLLSKKYLNSEYISSEVEIRIANFKSQRILISGEIRNPGIYTFPAYSSGGFLAVENIKDESSQKGEMGNDTGDSISKEIDGNNITQGQMNSRELNASLNQNAQNNTNMKNFQIKSPSENFTSISNAIRKAGGITSKTDLSRIEIIRDIPIGKGGGKQRAIVDFTSFLNESDPTNDIRLFDGDRIFLPELASASSDIIPKSILSGLSPRFITVNIFGRVENPGTVKLPLEASLSDAINLTGPIRPLSGKIVLIRYNKDGTILNKNISYSDKAKKGSQRNPFLKQGDLISVKNSLLGKTTGVIREFTTPFVGIYSTKEIIESFNE</sequence>
<protein>
    <recommendedName>
        <fullName evidence="7">Soluble ligand binding domain-containing protein</fullName>
    </recommendedName>
</protein>
<feature type="transmembrane region" description="Helical" evidence="2">
    <location>
        <begin position="21"/>
        <end position="41"/>
    </location>
</feature>
<evidence type="ECO:0000256" key="1">
    <source>
        <dbReference type="ARBA" id="ARBA00022729"/>
    </source>
</evidence>
<dbReference type="HOGENOM" id="CLU_472392_0_0_3"/>
<keyword evidence="2" id="KW-0472">Membrane</keyword>
<dbReference type="GO" id="GO:0015159">
    <property type="term" value="F:polysaccharide transmembrane transporter activity"/>
    <property type="evidence" value="ECO:0007669"/>
    <property type="project" value="InterPro"/>
</dbReference>
<keyword evidence="2" id="KW-1133">Transmembrane helix</keyword>
<dbReference type="InterPro" id="IPR049712">
    <property type="entry name" value="Poly_export"/>
</dbReference>
<evidence type="ECO:0000256" key="2">
    <source>
        <dbReference type="SAM" id="Phobius"/>
    </source>
</evidence>
<keyword evidence="1" id="KW-0732">Signal</keyword>
<dbReference type="PANTHER" id="PTHR33619">
    <property type="entry name" value="POLYSACCHARIDE EXPORT PROTEIN GFCE-RELATED"/>
    <property type="match status" value="1"/>
</dbReference>
<proteinExistence type="predicted"/>
<dbReference type="Gene3D" id="3.10.560.10">
    <property type="entry name" value="Outer membrane lipoprotein wza domain like"/>
    <property type="match status" value="2"/>
</dbReference>
<dbReference type="KEGG" id="pmb:A9601_16271"/>
<evidence type="ECO:0000259" key="3">
    <source>
        <dbReference type="Pfam" id="PF02563"/>
    </source>
</evidence>
<reference evidence="5 6" key="1">
    <citation type="journal article" date="2007" name="PLoS Genet.">
        <title>Patterns and implications of gene gain and loss in the evolution of Prochlorococcus.</title>
        <authorList>
            <person name="Kettler G.C."/>
            <person name="Martiny A.C."/>
            <person name="Huang K."/>
            <person name="Zucker J."/>
            <person name="Coleman M.L."/>
            <person name="Rodrigue S."/>
            <person name="Chen F."/>
            <person name="Lapidus A."/>
            <person name="Ferriera S."/>
            <person name="Johnson J."/>
            <person name="Steglich C."/>
            <person name="Church G.M."/>
            <person name="Richardson P."/>
            <person name="Chisholm S.W."/>
        </authorList>
    </citation>
    <scope>NUCLEOTIDE SEQUENCE [LARGE SCALE GENOMIC DNA]</scope>
    <source>
        <strain evidence="5 6">AS9601</strain>
    </source>
</reference>
<dbReference type="Gene3D" id="3.30.1950.10">
    <property type="entry name" value="wza like domain"/>
    <property type="match status" value="1"/>
</dbReference>
<dbReference type="eggNOG" id="COG1596">
    <property type="taxonomic scope" value="Bacteria"/>
</dbReference>
<keyword evidence="2" id="KW-0812">Transmembrane</keyword>
<evidence type="ECO:0000259" key="4">
    <source>
        <dbReference type="Pfam" id="PF10531"/>
    </source>
</evidence>
<dbReference type="Pfam" id="PF02563">
    <property type="entry name" value="Poly_export"/>
    <property type="match status" value="1"/>
</dbReference>
<evidence type="ECO:0000313" key="6">
    <source>
        <dbReference type="Proteomes" id="UP000002590"/>
    </source>
</evidence>
<dbReference type="STRING" id="146891.A9601_16271"/>
<dbReference type="EMBL" id="CP000551">
    <property type="protein sequence ID" value="ABM70910.1"/>
    <property type="molecule type" value="Genomic_DNA"/>
</dbReference>
<feature type="domain" description="Soluble ligand binding" evidence="4">
    <location>
        <begin position="466"/>
        <end position="513"/>
    </location>
</feature>
<dbReference type="Proteomes" id="UP000002590">
    <property type="component" value="Chromosome"/>
</dbReference>
<feature type="domain" description="Soluble ligand binding" evidence="4">
    <location>
        <begin position="374"/>
        <end position="411"/>
    </location>
</feature>
<evidence type="ECO:0000313" key="5">
    <source>
        <dbReference type="EMBL" id="ABM70910.1"/>
    </source>
</evidence>
<dbReference type="Pfam" id="PF10531">
    <property type="entry name" value="SLBB"/>
    <property type="match status" value="2"/>
</dbReference>
<dbReference type="PANTHER" id="PTHR33619:SF3">
    <property type="entry name" value="POLYSACCHARIDE EXPORT PROTEIN GFCE-RELATED"/>
    <property type="match status" value="1"/>
</dbReference>
<feature type="domain" description="Polysaccharide export protein N-terminal" evidence="3">
    <location>
        <begin position="145"/>
        <end position="216"/>
    </location>
</feature>